<reference evidence="7" key="1">
    <citation type="submission" date="2022-07" db="EMBL/GenBank/DDBJ databases">
        <title>Phylogenomic reconstructions and comparative analyses of Kickxellomycotina fungi.</title>
        <authorList>
            <person name="Reynolds N.K."/>
            <person name="Stajich J.E."/>
            <person name="Barry K."/>
            <person name="Grigoriev I.V."/>
            <person name="Crous P."/>
            <person name="Smith M.E."/>
        </authorList>
    </citation>
    <scope>NUCLEOTIDE SEQUENCE</scope>
    <source>
        <strain evidence="7">NBRC 32514</strain>
    </source>
</reference>
<keyword evidence="2" id="KW-0677">Repeat</keyword>
<dbReference type="SUPFAM" id="SSF50998">
    <property type="entry name" value="Quinoprotein alcohol dehydrogenase-like"/>
    <property type="match status" value="1"/>
</dbReference>
<dbReference type="Pfam" id="PF25168">
    <property type="entry name" value="Beta-prop_WDR36-Utp21_2nd"/>
    <property type="match status" value="1"/>
</dbReference>
<dbReference type="OrthoDB" id="10250769at2759"/>
<dbReference type="PROSITE" id="PS50294">
    <property type="entry name" value="WD_REPEATS_REGION"/>
    <property type="match status" value="2"/>
</dbReference>
<keyword evidence="1 3" id="KW-0853">WD repeat</keyword>
<dbReference type="AlphaFoldDB" id="A0A9W8CRB5"/>
<gene>
    <name evidence="7" type="primary">UTP21</name>
    <name evidence="7" type="ORF">LPJ53_002976</name>
</gene>
<comment type="caution">
    <text evidence="7">The sequence shown here is derived from an EMBL/GenBank/DDBJ whole genome shotgun (WGS) entry which is preliminary data.</text>
</comment>
<feature type="compositionally biased region" description="Polar residues" evidence="4">
    <location>
        <begin position="14"/>
        <end position="25"/>
    </location>
</feature>
<dbReference type="PANTHER" id="PTHR22840:SF12">
    <property type="entry name" value="WD REPEAT-CONTAINING PROTEIN 36"/>
    <property type="match status" value="1"/>
</dbReference>
<proteinExistence type="predicted"/>
<evidence type="ECO:0000313" key="7">
    <source>
        <dbReference type="EMBL" id="KAJ1722634.1"/>
    </source>
</evidence>
<evidence type="ECO:0000259" key="6">
    <source>
        <dbReference type="Pfam" id="PF25171"/>
    </source>
</evidence>
<dbReference type="Pfam" id="PF04192">
    <property type="entry name" value="Utp21"/>
    <property type="match status" value="1"/>
</dbReference>
<dbReference type="InterPro" id="IPR019775">
    <property type="entry name" value="WD40_repeat_CS"/>
</dbReference>
<feature type="region of interest" description="Disordered" evidence="4">
    <location>
        <begin position="1"/>
        <end position="25"/>
    </location>
</feature>
<feature type="repeat" description="WD" evidence="3">
    <location>
        <begin position="482"/>
        <end position="523"/>
    </location>
</feature>
<feature type="repeat" description="WD" evidence="3">
    <location>
        <begin position="565"/>
        <end position="606"/>
    </location>
</feature>
<keyword evidence="8" id="KW-1185">Reference proteome</keyword>
<feature type="repeat" description="WD" evidence="3">
    <location>
        <begin position="285"/>
        <end position="316"/>
    </location>
</feature>
<evidence type="ECO:0000313" key="8">
    <source>
        <dbReference type="Proteomes" id="UP001149813"/>
    </source>
</evidence>
<accession>A0A9W8CRB5</accession>
<dbReference type="SUPFAM" id="SSF50978">
    <property type="entry name" value="WD40 repeat-like"/>
    <property type="match status" value="1"/>
</dbReference>
<dbReference type="GO" id="GO:0006364">
    <property type="term" value="P:rRNA processing"/>
    <property type="evidence" value="ECO:0007669"/>
    <property type="project" value="InterPro"/>
</dbReference>
<dbReference type="InterPro" id="IPR059157">
    <property type="entry name" value="WDR36-Utp21_N"/>
</dbReference>
<protein>
    <submittedName>
        <fullName evidence="7">rRNA-processing protein utp21</fullName>
    </submittedName>
</protein>
<dbReference type="InterPro" id="IPR001680">
    <property type="entry name" value="WD40_rpt"/>
</dbReference>
<evidence type="ECO:0000256" key="4">
    <source>
        <dbReference type="SAM" id="MobiDB-lite"/>
    </source>
</evidence>
<dbReference type="PANTHER" id="PTHR22840">
    <property type="entry name" value="WD REPEAT-CONTAINING PROTEIN 36"/>
    <property type="match status" value="1"/>
</dbReference>
<evidence type="ECO:0000256" key="3">
    <source>
        <dbReference type="PROSITE-ProRule" id="PRU00221"/>
    </source>
</evidence>
<evidence type="ECO:0000256" key="1">
    <source>
        <dbReference type="ARBA" id="ARBA00022574"/>
    </source>
</evidence>
<dbReference type="InterPro" id="IPR007319">
    <property type="entry name" value="WDR36/Utp21_C"/>
</dbReference>
<dbReference type="PROSITE" id="PS00678">
    <property type="entry name" value="WD_REPEATS_1"/>
    <property type="match status" value="1"/>
</dbReference>
<dbReference type="Proteomes" id="UP001149813">
    <property type="component" value="Unassembled WGS sequence"/>
</dbReference>
<dbReference type="InterPro" id="IPR015943">
    <property type="entry name" value="WD40/YVTN_repeat-like_dom_sf"/>
</dbReference>
<organism evidence="7 8">
    <name type="scientific">Coemansia erecta</name>
    <dbReference type="NCBI Taxonomy" id="147472"/>
    <lineage>
        <taxon>Eukaryota</taxon>
        <taxon>Fungi</taxon>
        <taxon>Fungi incertae sedis</taxon>
        <taxon>Zoopagomycota</taxon>
        <taxon>Kickxellomycotina</taxon>
        <taxon>Kickxellomycetes</taxon>
        <taxon>Kickxellales</taxon>
        <taxon>Kickxellaceae</taxon>
        <taxon>Coemansia</taxon>
    </lineage>
</organism>
<dbReference type="InterPro" id="IPR011047">
    <property type="entry name" value="Quinoprotein_ADH-like_sf"/>
</dbReference>
<dbReference type="Gene3D" id="2.130.10.10">
    <property type="entry name" value="YVTN repeat-like/Quinoprotein amine dehydrogenase"/>
    <property type="match status" value="2"/>
</dbReference>
<dbReference type="InterPro" id="IPR036322">
    <property type="entry name" value="WD40_repeat_dom_sf"/>
</dbReference>
<feature type="domain" description="WDR36/Utp21 N-terminal" evidence="6">
    <location>
        <begin position="55"/>
        <end position="319"/>
    </location>
</feature>
<dbReference type="PROSITE" id="PS50082">
    <property type="entry name" value="WD_REPEATS_2"/>
    <property type="match status" value="3"/>
</dbReference>
<evidence type="ECO:0000256" key="2">
    <source>
        <dbReference type="ARBA" id="ARBA00022737"/>
    </source>
</evidence>
<feature type="domain" description="WDR36/Utp21 C-terminal" evidence="5">
    <location>
        <begin position="702"/>
        <end position="909"/>
    </location>
</feature>
<dbReference type="EMBL" id="JANBOJ010000102">
    <property type="protein sequence ID" value="KAJ1722634.1"/>
    <property type="molecule type" value="Genomic_DNA"/>
</dbReference>
<dbReference type="SMART" id="SM00320">
    <property type="entry name" value="WD40"/>
    <property type="match status" value="10"/>
</dbReference>
<dbReference type="Pfam" id="PF25171">
    <property type="entry name" value="Beta-prop_WDR36-Utp21_1st"/>
    <property type="match status" value="1"/>
</dbReference>
<dbReference type="GO" id="GO:0032040">
    <property type="term" value="C:small-subunit processome"/>
    <property type="evidence" value="ECO:0007669"/>
    <property type="project" value="InterPro"/>
</dbReference>
<sequence>MTNTGTKKLRASEDPSTTKQTQTAGSRLYDPYRAIGYITSNVPHSIQYRGQTAFITTGIGRSFHVYDVEKIGLLFVGPHFTSDVVSVLSIGDETYVSVGGRVVICRRGKQVGELESVERSELNSLMHFGDYILAISAENTVVVWNRETRELFTELEFVNESFQVTAIVHPSTYVNKIVVGSAQGAIQVWNVQTRRCLFESKSFGSGIACMVQAPAIDVLALGLLDGRIILHNVRQDRSVMQLAQEGRVTAVSFRTDDVPMMATANASGDVALWDLDHKRLVHVMQAAHDSTIPSIDFLNGQPLLVTSSSDNSIKEWLFESKDGVPRLLRQRSGHYSAPQMIRYHGHKGFDIMSAGRDRTLRLFSVIKDAQSTEMSQGSLLREARKTGTKVADLRLPQVAAFATNETMTRSWDDVLTCHLSSPYAYTWSTERKALGKFTLHSPDDSVITAVAISACGNFGFLGLASGVIEMVNVQSGLSRRLFTGHAKSVTGVHADACNHRVYSTALDGTLRVWDFGTGAQVHCVQLQATPSRTVMHGESGLIACACDDATVRVVDVESFRVVRKFSGHRNRITDLAFSHDGRWVVSCALDRTIRTWDLPTGHMVDWFRVESVPVSLAFSPTGDFLATAHMDSVGIYLWANRTQFSEVTLRQISPDSVDGDYMSTAGLVALPTSAGLANDEAADDAELDAADEQDAGVYVVPEQLTDDMVTLSSQPRSRWQTLLNLSTIKKRNAPERAPRAPEQAPFFLPTTEGLQPRFDLERKEAGDGSGEEQTPLDRTRISTIEALSGLARTLYQAEESLNFGLVVEYLKGLNPSAVDLEIRTLPVTDNLRAVKAFLRALTVQLRSKREFELAQAYLQVFLGVYADIIKENSSELEAPVRELRAECRAQWSTVDGLIRYSACMVDFMRTSK</sequence>
<evidence type="ECO:0000259" key="5">
    <source>
        <dbReference type="Pfam" id="PF04192"/>
    </source>
</evidence>
<dbReference type="GO" id="GO:0034388">
    <property type="term" value="C:Pwp2p-containing subcomplex of 90S preribosome"/>
    <property type="evidence" value="ECO:0007669"/>
    <property type="project" value="TreeGrafter"/>
</dbReference>
<name>A0A9W8CRB5_9FUNG</name>